<feature type="transmembrane region" description="Helical" evidence="7">
    <location>
        <begin position="385"/>
        <end position="404"/>
    </location>
</feature>
<evidence type="ECO:0008006" key="10">
    <source>
        <dbReference type="Google" id="ProtNLM"/>
    </source>
</evidence>
<accession>A0A3A5MV23</accession>
<evidence type="ECO:0000256" key="4">
    <source>
        <dbReference type="ARBA" id="ARBA00022692"/>
    </source>
</evidence>
<protein>
    <recommendedName>
        <fullName evidence="10">Lipopolysaccharide biosynthesis protein</fullName>
    </recommendedName>
</protein>
<dbReference type="Pfam" id="PF13440">
    <property type="entry name" value="Polysacc_synt_3"/>
    <property type="match status" value="1"/>
</dbReference>
<dbReference type="PANTHER" id="PTHR30250:SF10">
    <property type="entry name" value="LIPOPOLYSACCHARIDE BIOSYNTHESIS PROTEIN WZXC"/>
    <property type="match status" value="1"/>
</dbReference>
<proteinExistence type="inferred from homology"/>
<evidence type="ECO:0000256" key="3">
    <source>
        <dbReference type="ARBA" id="ARBA00022475"/>
    </source>
</evidence>
<dbReference type="RefSeq" id="WP_119971223.1">
    <property type="nucleotide sequence ID" value="NZ_JBHSQA010000029.1"/>
</dbReference>
<dbReference type="AlphaFoldDB" id="A0A3A5MV23"/>
<dbReference type="Proteomes" id="UP000272015">
    <property type="component" value="Unassembled WGS sequence"/>
</dbReference>
<evidence type="ECO:0000256" key="6">
    <source>
        <dbReference type="ARBA" id="ARBA00023136"/>
    </source>
</evidence>
<evidence type="ECO:0000256" key="1">
    <source>
        <dbReference type="ARBA" id="ARBA00004651"/>
    </source>
</evidence>
<evidence type="ECO:0000256" key="2">
    <source>
        <dbReference type="ARBA" id="ARBA00007430"/>
    </source>
</evidence>
<reference evidence="8 9" key="1">
    <citation type="submission" date="2018-09" db="EMBL/GenBank/DDBJ databases">
        <title>Novel species of Cryobacterium.</title>
        <authorList>
            <person name="Liu Q."/>
            <person name="Xin Y.-H."/>
        </authorList>
    </citation>
    <scope>NUCLEOTIDE SEQUENCE [LARGE SCALE GENOMIC DNA]</scope>
    <source>
        <strain evidence="8 9">Hh39</strain>
    </source>
</reference>
<comment type="similarity">
    <text evidence="2">Belongs to the polysaccharide synthase family.</text>
</comment>
<feature type="transmembrane region" description="Helical" evidence="7">
    <location>
        <begin position="447"/>
        <end position="468"/>
    </location>
</feature>
<dbReference type="EMBL" id="QZVS01000053">
    <property type="protein sequence ID" value="RJT91028.1"/>
    <property type="molecule type" value="Genomic_DNA"/>
</dbReference>
<keyword evidence="6 7" id="KW-0472">Membrane</keyword>
<organism evidence="8 9">
    <name type="scientific">Cryobacterium melibiosiphilum</name>
    <dbReference type="NCBI Taxonomy" id="995039"/>
    <lineage>
        <taxon>Bacteria</taxon>
        <taxon>Bacillati</taxon>
        <taxon>Actinomycetota</taxon>
        <taxon>Actinomycetes</taxon>
        <taxon>Micrococcales</taxon>
        <taxon>Microbacteriaceae</taxon>
        <taxon>Cryobacterium</taxon>
    </lineage>
</organism>
<evidence type="ECO:0000256" key="7">
    <source>
        <dbReference type="SAM" id="Phobius"/>
    </source>
</evidence>
<feature type="transmembrane region" description="Helical" evidence="7">
    <location>
        <begin position="142"/>
        <end position="166"/>
    </location>
</feature>
<feature type="transmembrane region" description="Helical" evidence="7">
    <location>
        <begin position="330"/>
        <end position="350"/>
    </location>
</feature>
<dbReference type="PANTHER" id="PTHR30250">
    <property type="entry name" value="PST FAMILY PREDICTED COLANIC ACID TRANSPORTER"/>
    <property type="match status" value="1"/>
</dbReference>
<gene>
    <name evidence="8" type="ORF">D6T64_02720</name>
</gene>
<evidence type="ECO:0000256" key="5">
    <source>
        <dbReference type="ARBA" id="ARBA00022989"/>
    </source>
</evidence>
<dbReference type="InterPro" id="IPR050833">
    <property type="entry name" value="Poly_Biosynth_Transport"/>
</dbReference>
<sequence length="485" mass="50555">MTGTTTLTGRNAAHWPVSGQVLIAGVGLIGATIVARVLGPGSYGLFFLALTITSVVAIAVDLCVGQAILTRAPGYERRYGLWTRAAVLVTAAASALTVAVSLFFVRDQTDALMWLILCAALPLSAASMVPRAFLVLRGQLRFVSVVDVASVVIGNVVAAALILAWATPVAAALSPFLIAALRYAALEAAFRAQRPGGRPVSDLPWRPALRSLQQAVGGVYLSQLSGFASRNGGNLIVSALLGPANLAFYSRAFSFLIGPLQQAQMALNPTMLRDASTAHLAGQTQAHLHRLVPRFFILLLPLSAALGAVGPELTALLLGPGWQATGQLMAISAGLAVSMTVALPARWLLLAARDSARLRVDSALQLSLLAGCAVGALLWGLPGSLIINAVFLGPLIAVVDWMLLPAPARRYFWRRAAPLAVLISLIPFGLATALRELSAAQFDANPLITLFGGLLCGVLTTAVAYAILMRAKPAPPAPETPGGQL</sequence>
<evidence type="ECO:0000313" key="9">
    <source>
        <dbReference type="Proteomes" id="UP000272015"/>
    </source>
</evidence>
<dbReference type="OrthoDB" id="5123903at2"/>
<feature type="transmembrane region" description="Helical" evidence="7">
    <location>
        <begin position="295"/>
        <end position="318"/>
    </location>
</feature>
<keyword evidence="9" id="KW-1185">Reference proteome</keyword>
<dbReference type="GO" id="GO:0005886">
    <property type="term" value="C:plasma membrane"/>
    <property type="evidence" value="ECO:0007669"/>
    <property type="project" value="UniProtKB-SubCell"/>
</dbReference>
<name>A0A3A5MV23_9MICO</name>
<feature type="transmembrane region" description="Helical" evidence="7">
    <location>
        <begin position="81"/>
        <end position="105"/>
    </location>
</feature>
<keyword evidence="3" id="KW-1003">Cell membrane</keyword>
<feature type="transmembrane region" description="Helical" evidence="7">
    <location>
        <begin position="111"/>
        <end position="130"/>
    </location>
</feature>
<keyword evidence="4 7" id="KW-0812">Transmembrane</keyword>
<feature type="transmembrane region" description="Helical" evidence="7">
    <location>
        <begin position="416"/>
        <end position="435"/>
    </location>
</feature>
<keyword evidence="5 7" id="KW-1133">Transmembrane helix</keyword>
<feature type="transmembrane region" description="Helical" evidence="7">
    <location>
        <begin position="172"/>
        <end position="190"/>
    </location>
</feature>
<comment type="subcellular location">
    <subcellularLocation>
        <location evidence="1">Cell membrane</location>
        <topology evidence="1">Multi-pass membrane protein</topology>
    </subcellularLocation>
</comment>
<feature type="transmembrane region" description="Helical" evidence="7">
    <location>
        <begin position="21"/>
        <end position="39"/>
    </location>
</feature>
<comment type="caution">
    <text evidence="8">The sequence shown here is derived from an EMBL/GenBank/DDBJ whole genome shotgun (WGS) entry which is preliminary data.</text>
</comment>
<feature type="transmembrane region" description="Helical" evidence="7">
    <location>
        <begin position="45"/>
        <end position="69"/>
    </location>
</feature>
<evidence type="ECO:0000313" key="8">
    <source>
        <dbReference type="EMBL" id="RJT91028.1"/>
    </source>
</evidence>